<dbReference type="Proteomes" id="UP000239485">
    <property type="component" value="Unassembled WGS sequence"/>
</dbReference>
<evidence type="ECO:0008006" key="6">
    <source>
        <dbReference type="Google" id="ProtNLM"/>
    </source>
</evidence>
<feature type="domain" description="DUF3322" evidence="3">
    <location>
        <begin position="12"/>
        <end position="191"/>
    </location>
</feature>
<dbReference type="InterPro" id="IPR014544">
    <property type="entry name" value="UCP028408"/>
</dbReference>
<evidence type="ECO:0000259" key="2">
    <source>
        <dbReference type="Pfam" id="PF09983"/>
    </source>
</evidence>
<dbReference type="RefSeq" id="WP_104432520.1">
    <property type="nucleotide sequence ID" value="NZ_PTJD01000005.1"/>
</dbReference>
<accession>A0A2S6IPI0</accession>
<evidence type="ECO:0000259" key="3">
    <source>
        <dbReference type="Pfam" id="PF11795"/>
    </source>
</evidence>
<evidence type="ECO:0000256" key="1">
    <source>
        <dbReference type="SAM" id="MobiDB-lite"/>
    </source>
</evidence>
<dbReference type="InterPro" id="IPR024534">
    <property type="entry name" value="JetD_C"/>
</dbReference>
<evidence type="ECO:0000313" key="4">
    <source>
        <dbReference type="EMBL" id="PPK96164.1"/>
    </source>
</evidence>
<comment type="caution">
    <text evidence="4">The sequence shown here is derived from an EMBL/GenBank/DDBJ whole genome shotgun (WGS) entry which is preliminary data.</text>
</comment>
<gene>
    <name evidence="4" type="ORF">CLV92_105266</name>
</gene>
<reference evidence="4 5" key="1">
    <citation type="submission" date="2018-02" db="EMBL/GenBank/DDBJ databases">
        <title>Genomic Encyclopedia of Archaeal and Bacterial Type Strains, Phase II (KMG-II): from individual species to whole genera.</title>
        <authorList>
            <person name="Goeker M."/>
        </authorList>
    </citation>
    <scope>NUCLEOTIDE SEQUENCE [LARGE SCALE GENOMIC DNA]</scope>
    <source>
        <strain evidence="4 5">DSM 22857</strain>
    </source>
</reference>
<dbReference type="Pfam" id="PF09983">
    <property type="entry name" value="JetD_C"/>
    <property type="match status" value="1"/>
</dbReference>
<keyword evidence="5" id="KW-1185">Reference proteome</keyword>
<dbReference type="PIRSF" id="PIRSF028408">
    <property type="entry name" value="UCP028408"/>
    <property type="match status" value="1"/>
</dbReference>
<evidence type="ECO:0000313" key="5">
    <source>
        <dbReference type="Proteomes" id="UP000239485"/>
    </source>
</evidence>
<dbReference type="InterPro" id="IPR024537">
    <property type="entry name" value="DUF3322"/>
</dbReference>
<dbReference type="OrthoDB" id="322908at2"/>
<sequence>MKRPTARTWTEPAEVVARLRRRWEGGSLLRDHLEQRWAPLELPLRAPSARELADHWAEVGEWVSRWRTAPAALRVLKAAVGGRVVGANQLPSRVRVDSPAELWALLGVAAEVRTVEALLDRTATVLPELLDWMRANPLRVLAAAEPWPALLAAVVWIRDYEGAPVHIRQLDAPGVHTKLLNAHSGLLAVLLREVLPPERIDEAAGPPWEARFGFRAKPRLVRSRSLDPGLGLPGGFSDLSVPVAEFHRVLADVRRVLIVENEVTFLALPRCPGTLAVFGSGYRVGTLGAVPWPDDVEVASWGDLDTHGFAILDTLRAHVPGVRSLLMDRATLLVHRDRWGREPKQARADLRRLTRQEAQLYADLRGDVFAPSVRLEQEHVAFGAVEGALARGHWPTSATPDPRTACRAAGGP</sequence>
<dbReference type="AlphaFoldDB" id="A0A2S6IPI0"/>
<dbReference type="Pfam" id="PF11795">
    <property type="entry name" value="DUF3322"/>
    <property type="match status" value="1"/>
</dbReference>
<feature type="domain" description="Wadjet protein JetD C-terminal" evidence="2">
    <location>
        <begin position="213"/>
        <end position="388"/>
    </location>
</feature>
<protein>
    <recommendedName>
        <fullName evidence="6">Wadjet protein JetD C-terminal domain-containing protein</fullName>
    </recommendedName>
</protein>
<organism evidence="4 5">
    <name type="scientific">Kineococcus xinjiangensis</name>
    <dbReference type="NCBI Taxonomy" id="512762"/>
    <lineage>
        <taxon>Bacteria</taxon>
        <taxon>Bacillati</taxon>
        <taxon>Actinomycetota</taxon>
        <taxon>Actinomycetes</taxon>
        <taxon>Kineosporiales</taxon>
        <taxon>Kineosporiaceae</taxon>
        <taxon>Kineococcus</taxon>
    </lineage>
</organism>
<feature type="region of interest" description="Disordered" evidence="1">
    <location>
        <begin position="393"/>
        <end position="412"/>
    </location>
</feature>
<proteinExistence type="predicted"/>
<name>A0A2S6IPI0_9ACTN</name>
<dbReference type="EMBL" id="PTJD01000005">
    <property type="protein sequence ID" value="PPK96164.1"/>
    <property type="molecule type" value="Genomic_DNA"/>
</dbReference>